<dbReference type="Proteomes" id="UP000076744">
    <property type="component" value="Unassembled WGS sequence"/>
</dbReference>
<proteinExistence type="predicted"/>
<keyword evidence="3" id="KW-1185">Reference proteome</keyword>
<feature type="compositionally biased region" description="Low complexity" evidence="1">
    <location>
        <begin position="115"/>
        <end position="130"/>
    </location>
</feature>
<comment type="caution">
    <text evidence="2">The sequence shown here is derived from an EMBL/GenBank/DDBJ whole genome shotgun (WGS) entry which is preliminary data.</text>
</comment>
<evidence type="ECO:0000313" key="3">
    <source>
        <dbReference type="Proteomes" id="UP000076744"/>
    </source>
</evidence>
<name>A0A162I9A5_CORFA</name>
<dbReference type="AlphaFoldDB" id="A0A162I9A5"/>
<evidence type="ECO:0000256" key="1">
    <source>
        <dbReference type="SAM" id="MobiDB-lite"/>
    </source>
</evidence>
<accession>A0A162I9A5</accession>
<dbReference type="EMBL" id="AZHB01000031">
    <property type="protein sequence ID" value="OAA53995.1"/>
    <property type="molecule type" value="Genomic_DNA"/>
</dbReference>
<dbReference type="OrthoDB" id="109543at2759"/>
<sequence>MSPNLFNKDLSRAQSKQIHGVSDLVRGDEHGAIKFTYSHDSVPKPVVIHMIARDCMTYPQNSGFVIFSESDDTDYDIPRFLDSVCQKQKWSDIEGAVRVIATALTSAIEKRDQGTSDSSSGSDDSLWDYGSDSEDLEPIETTRADGDHQNSHGHDDHAVVHSPSASTLATLSNSLKKAQSVGIAPTCFAFQATDTRAGPDLE</sequence>
<evidence type="ECO:0000313" key="2">
    <source>
        <dbReference type="EMBL" id="OAA53995.1"/>
    </source>
</evidence>
<feature type="region of interest" description="Disordered" evidence="1">
    <location>
        <begin position="109"/>
        <end position="134"/>
    </location>
</feature>
<reference evidence="2 3" key="1">
    <citation type="journal article" date="2016" name="Genome Biol. Evol.">
        <title>Divergent and convergent evolution of fungal pathogenicity.</title>
        <authorList>
            <person name="Shang Y."/>
            <person name="Xiao G."/>
            <person name="Zheng P."/>
            <person name="Cen K."/>
            <person name="Zhan S."/>
            <person name="Wang C."/>
        </authorList>
    </citation>
    <scope>NUCLEOTIDE SEQUENCE [LARGE SCALE GENOMIC DNA]</scope>
    <source>
        <strain evidence="2 3">ARSEF 2679</strain>
    </source>
</reference>
<gene>
    <name evidence="2" type="ORF">ISF_08475</name>
</gene>
<dbReference type="RefSeq" id="XP_018700678.1">
    <property type="nucleotide sequence ID" value="XM_018852078.1"/>
</dbReference>
<dbReference type="GeneID" id="30024767"/>
<protein>
    <submittedName>
        <fullName evidence="2">Ubiquitin-conjugating enzyme E2 Q2</fullName>
    </submittedName>
</protein>
<dbReference type="STRING" id="1081104.A0A162I9A5"/>
<organism evidence="2 3">
    <name type="scientific">Cordyceps fumosorosea (strain ARSEF 2679)</name>
    <name type="common">Isaria fumosorosea</name>
    <dbReference type="NCBI Taxonomy" id="1081104"/>
    <lineage>
        <taxon>Eukaryota</taxon>
        <taxon>Fungi</taxon>
        <taxon>Dikarya</taxon>
        <taxon>Ascomycota</taxon>
        <taxon>Pezizomycotina</taxon>
        <taxon>Sordariomycetes</taxon>
        <taxon>Hypocreomycetidae</taxon>
        <taxon>Hypocreales</taxon>
        <taxon>Cordycipitaceae</taxon>
        <taxon>Cordyceps</taxon>
    </lineage>
</organism>